<sequence>MTVRPAPEELAARLPRLFAPSRIDYANCEITFTVDPVPDDAINRLHLLAITADGGVVVCESVEGWRFLPGGRREPGESVDELAHREAMEEAGLRLDGPPVVFGAHVAVSGDPVPHRDHFAHPLGYWAYAHAPATVVAAPTSPPDAEQITGVHTLPADRAIDFLEQHDPDHADVVRLAVLTGIL</sequence>
<protein>
    <submittedName>
        <fullName evidence="2">8-oxo-dGTP diphosphatase</fullName>
        <ecNumber evidence="2">3.6.1.55</ecNumber>
    </submittedName>
</protein>
<dbReference type="EMBL" id="JACCBU010000001">
    <property type="protein sequence ID" value="NYE68726.1"/>
    <property type="molecule type" value="Genomic_DNA"/>
</dbReference>
<keyword evidence="2" id="KW-0378">Hydrolase</keyword>
<organism evidence="2 3">
    <name type="scientific">Microlunatus parietis</name>
    <dbReference type="NCBI Taxonomy" id="682979"/>
    <lineage>
        <taxon>Bacteria</taxon>
        <taxon>Bacillati</taxon>
        <taxon>Actinomycetota</taxon>
        <taxon>Actinomycetes</taxon>
        <taxon>Propionibacteriales</taxon>
        <taxon>Propionibacteriaceae</taxon>
        <taxon>Microlunatus</taxon>
    </lineage>
</organism>
<dbReference type="GO" id="GO:0035539">
    <property type="term" value="F:8-oxo-7,8-dihydrodeoxyguanosine triphosphate pyrophosphatase activity"/>
    <property type="evidence" value="ECO:0007669"/>
    <property type="project" value="UniProtKB-EC"/>
</dbReference>
<dbReference type="Proteomes" id="UP000569914">
    <property type="component" value="Unassembled WGS sequence"/>
</dbReference>
<dbReference type="PROSITE" id="PS51462">
    <property type="entry name" value="NUDIX"/>
    <property type="match status" value="1"/>
</dbReference>
<feature type="domain" description="Nudix hydrolase" evidence="1">
    <location>
        <begin position="1"/>
        <end position="176"/>
    </location>
</feature>
<dbReference type="EC" id="3.6.1.55" evidence="2"/>
<keyword evidence="3" id="KW-1185">Reference proteome</keyword>
<dbReference type="InterPro" id="IPR015797">
    <property type="entry name" value="NUDIX_hydrolase-like_dom_sf"/>
</dbReference>
<dbReference type="Gene3D" id="3.90.79.10">
    <property type="entry name" value="Nucleoside Triphosphate Pyrophosphohydrolase"/>
    <property type="match status" value="1"/>
</dbReference>
<dbReference type="SUPFAM" id="SSF55811">
    <property type="entry name" value="Nudix"/>
    <property type="match status" value="1"/>
</dbReference>
<dbReference type="InterPro" id="IPR000086">
    <property type="entry name" value="NUDIX_hydrolase_dom"/>
</dbReference>
<evidence type="ECO:0000313" key="2">
    <source>
        <dbReference type="EMBL" id="NYE68726.1"/>
    </source>
</evidence>
<reference evidence="2 3" key="1">
    <citation type="submission" date="2020-07" db="EMBL/GenBank/DDBJ databases">
        <title>Sequencing the genomes of 1000 actinobacteria strains.</title>
        <authorList>
            <person name="Klenk H.-P."/>
        </authorList>
    </citation>
    <scope>NUCLEOTIDE SEQUENCE [LARGE SCALE GENOMIC DNA]</scope>
    <source>
        <strain evidence="2 3">DSM 22083</strain>
    </source>
</reference>
<dbReference type="AlphaFoldDB" id="A0A7Y9I1Y7"/>
<evidence type="ECO:0000259" key="1">
    <source>
        <dbReference type="PROSITE" id="PS51462"/>
    </source>
</evidence>
<gene>
    <name evidence="2" type="ORF">BKA15_000055</name>
</gene>
<accession>A0A7Y9I1Y7</accession>
<evidence type="ECO:0000313" key="3">
    <source>
        <dbReference type="Proteomes" id="UP000569914"/>
    </source>
</evidence>
<proteinExistence type="predicted"/>
<dbReference type="Pfam" id="PF00293">
    <property type="entry name" value="NUDIX"/>
    <property type="match status" value="1"/>
</dbReference>
<comment type="caution">
    <text evidence="2">The sequence shown here is derived from an EMBL/GenBank/DDBJ whole genome shotgun (WGS) entry which is preliminary data.</text>
</comment>
<name>A0A7Y9I1Y7_9ACTN</name>
<dbReference type="RefSeq" id="WP_179747612.1">
    <property type="nucleotide sequence ID" value="NZ_JACCBU010000001.1"/>
</dbReference>